<keyword evidence="1" id="KW-0614">Plasmid</keyword>
<dbReference type="AlphaFoldDB" id="A0A5P2QZ80"/>
<sequence length="255" mass="27774">MLQAFPGISNVSDPTGLLRLRRYLYRLAKYHLLAPTAPHLSATFQGRTAVIAGSAPFSTRPAGWDEDFRVATINASQMAACAWLTAPPDVTLMQFNQIEGTNPNAIEVRRVLRGQSTGLLIMLHWRHDMARLQRGLAAFGYGYDGLRLMSRYERAALMRTVTGRLNLELEAETKCSNGIVAAALALHSGARRVILTGIDPRSRGHGYNDLGLTRLHAAADMQALATMIARGYPVLTADPHVAEATGLPLWTGQGD</sequence>
<dbReference type="EMBL" id="CP044082">
    <property type="protein sequence ID" value="QEU10613.1"/>
    <property type="molecule type" value="Genomic_DNA"/>
</dbReference>
<organism evidence="1 2">
    <name type="scientific">Paracoccus yeei</name>
    <dbReference type="NCBI Taxonomy" id="147645"/>
    <lineage>
        <taxon>Bacteria</taxon>
        <taxon>Pseudomonadati</taxon>
        <taxon>Pseudomonadota</taxon>
        <taxon>Alphaproteobacteria</taxon>
        <taxon>Rhodobacterales</taxon>
        <taxon>Paracoccaceae</taxon>
        <taxon>Paracoccus</taxon>
    </lineage>
</organism>
<evidence type="ECO:0000313" key="2">
    <source>
        <dbReference type="Proteomes" id="UP000324507"/>
    </source>
</evidence>
<evidence type="ECO:0000313" key="1">
    <source>
        <dbReference type="EMBL" id="QEU10613.1"/>
    </source>
</evidence>
<protein>
    <submittedName>
        <fullName evidence="1">Membrane-anchored protein</fullName>
    </submittedName>
</protein>
<reference evidence="1 2" key="1">
    <citation type="submission" date="2019-09" db="EMBL/GenBank/DDBJ databases">
        <title>FDA dAtabase for Regulatory Grade micrObial Sequences (FDA-ARGOS): Supporting development and validation of Infectious Disease Dx tests.</title>
        <authorList>
            <person name="Sciortino C."/>
            <person name="Tallon L."/>
            <person name="Sadzewicz L."/>
            <person name="Vavikolanu K."/>
            <person name="Mehta A."/>
            <person name="Aluvathingal J."/>
            <person name="Nadendla S."/>
            <person name="Nandy P."/>
            <person name="Geyer C."/>
            <person name="Yan Y."/>
            <person name="Sichtig H."/>
        </authorList>
    </citation>
    <scope>NUCLEOTIDE SEQUENCE [LARGE SCALE GENOMIC DNA]</scope>
    <source>
        <strain evidence="1 2">FDAARGOS_643</strain>
        <plasmid evidence="1 2">unnamed4</plasmid>
    </source>
</reference>
<geneLocation type="plasmid" evidence="1 2">
    <name>unnamed4</name>
</geneLocation>
<dbReference type="Proteomes" id="UP000324507">
    <property type="component" value="Plasmid unnamed4"/>
</dbReference>
<gene>
    <name evidence="1" type="ORF">FOB51_21755</name>
</gene>
<name>A0A5P2QZ80_9RHOB</name>
<proteinExistence type="predicted"/>
<accession>A0A5P2QZ80</accession>